<sequence>MRDTLPKPENLSALFLKLIIAVASPHIKQIFFDGERVCMIICFKRSKMILATIVVLLIIPAIMAVSKHICPEDTAKAVSTVFENQATSDKALVYLFMDRIQEQSDEFYAPYYTISSTIAYYFASVKEVREDGANLYITFSTLPYIGPHDTMGEDEIMFLINHSGEIAPAGLRHLRNYPLPDNLANIARGPLPPITND</sequence>
<dbReference type="AlphaFoldDB" id="A0A2U1BJ80"/>
<keyword evidence="1" id="KW-0472">Membrane</keyword>
<keyword evidence="1" id="KW-1133">Transmembrane helix</keyword>
<comment type="caution">
    <text evidence="2">The sequence shown here is derived from an EMBL/GenBank/DDBJ whole genome shotgun (WGS) entry which is preliminary data.</text>
</comment>
<proteinExistence type="predicted"/>
<name>A0A2U1BJ80_9FIRM</name>
<reference evidence="2 3" key="1">
    <citation type="submission" date="2018-04" db="EMBL/GenBank/DDBJ databases">
        <title>Genomic Encyclopedia of Type Strains, Phase IV (KMG-IV): sequencing the most valuable type-strain genomes for metagenomic binning, comparative biology and taxonomic classification.</title>
        <authorList>
            <person name="Goeker M."/>
        </authorList>
    </citation>
    <scope>NUCLEOTIDE SEQUENCE [LARGE SCALE GENOMIC DNA]</scope>
    <source>
        <strain evidence="2 3">DSM 26588</strain>
    </source>
</reference>
<keyword evidence="1" id="KW-0812">Transmembrane</keyword>
<feature type="transmembrane region" description="Helical" evidence="1">
    <location>
        <begin position="48"/>
        <end position="66"/>
    </location>
</feature>
<evidence type="ECO:0000313" key="3">
    <source>
        <dbReference type="Proteomes" id="UP000245778"/>
    </source>
</evidence>
<dbReference type="Proteomes" id="UP000245778">
    <property type="component" value="Unassembled WGS sequence"/>
</dbReference>
<dbReference type="GeneID" id="93228525"/>
<evidence type="ECO:0000313" key="2">
    <source>
        <dbReference type="EMBL" id="PVY48718.1"/>
    </source>
</evidence>
<gene>
    <name evidence="2" type="ORF">C7373_106227</name>
</gene>
<dbReference type="RefSeq" id="WP_075704305.1">
    <property type="nucleotide sequence ID" value="NZ_CAMREZ010000014.1"/>
</dbReference>
<organism evidence="2 3">
    <name type="scientific">Intestinimonas butyriciproducens</name>
    <dbReference type="NCBI Taxonomy" id="1297617"/>
    <lineage>
        <taxon>Bacteria</taxon>
        <taxon>Bacillati</taxon>
        <taxon>Bacillota</taxon>
        <taxon>Clostridia</taxon>
        <taxon>Eubacteriales</taxon>
        <taxon>Intestinimonas</taxon>
    </lineage>
</organism>
<dbReference type="EMBL" id="QEKK01000006">
    <property type="protein sequence ID" value="PVY48718.1"/>
    <property type="molecule type" value="Genomic_DNA"/>
</dbReference>
<protein>
    <submittedName>
        <fullName evidence="2">Uncharacterized protein DUF3888</fullName>
    </submittedName>
</protein>
<evidence type="ECO:0000256" key="1">
    <source>
        <dbReference type="SAM" id="Phobius"/>
    </source>
</evidence>
<dbReference type="OrthoDB" id="1906683at2"/>
<accession>A0A2U1BJ80</accession>